<gene>
    <name evidence="2" type="ORF">E2L05_06140</name>
</gene>
<feature type="chain" id="PRO_5020657593" evidence="1">
    <location>
        <begin position="22"/>
        <end position="91"/>
    </location>
</feature>
<keyword evidence="3" id="KW-1185">Reference proteome</keyword>
<evidence type="ECO:0000313" key="2">
    <source>
        <dbReference type="EMBL" id="TDL89447.1"/>
    </source>
</evidence>
<accession>A0A4R6AYW6</accession>
<proteinExistence type="predicted"/>
<keyword evidence="1" id="KW-0732">Signal</keyword>
<organism evidence="2 3">
    <name type="scientific">Meridianimarinicoccus aquatilis</name>
    <dbReference type="NCBI Taxonomy" id="2552766"/>
    <lineage>
        <taxon>Bacteria</taxon>
        <taxon>Pseudomonadati</taxon>
        <taxon>Pseudomonadota</taxon>
        <taxon>Alphaproteobacteria</taxon>
        <taxon>Rhodobacterales</taxon>
        <taxon>Paracoccaceae</taxon>
        <taxon>Meridianimarinicoccus</taxon>
    </lineage>
</organism>
<sequence>MTTKHFAAAALAATLTLTACADQNTTNQVGTGVAGGAIAAIAATALGANSGWTAVAAGAGAIAGSLYARNQQTGECAYHTGDGSTVTVGGC</sequence>
<comment type="caution">
    <text evidence="2">The sequence shown here is derived from an EMBL/GenBank/DDBJ whole genome shotgun (WGS) entry which is preliminary data.</text>
</comment>
<evidence type="ECO:0000313" key="3">
    <source>
        <dbReference type="Proteomes" id="UP000294562"/>
    </source>
</evidence>
<feature type="signal peptide" evidence="1">
    <location>
        <begin position="1"/>
        <end position="21"/>
    </location>
</feature>
<dbReference type="GO" id="GO:0016853">
    <property type="term" value="F:isomerase activity"/>
    <property type="evidence" value="ECO:0007669"/>
    <property type="project" value="UniProtKB-KW"/>
</dbReference>
<dbReference type="RefSeq" id="WP_133342022.1">
    <property type="nucleotide sequence ID" value="NZ_SMZO01000010.1"/>
</dbReference>
<dbReference type="Proteomes" id="UP000294562">
    <property type="component" value="Unassembled WGS sequence"/>
</dbReference>
<name>A0A4R6AYW6_9RHOB</name>
<protein>
    <submittedName>
        <fullName evidence="2">Glucose-6-phosphate isomerase</fullName>
    </submittedName>
</protein>
<evidence type="ECO:0000256" key="1">
    <source>
        <dbReference type="SAM" id="SignalP"/>
    </source>
</evidence>
<dbReference type="AlphaFoldDB" id="A0A4R6AYW6"/>
<keyword evidence="2" id="KW-0413">Isomerase</keyword>
<dbReference type="EMBL" id="SMZO01000010">
    <property type="protein sequence ID" value="TDL89447.1"/>
    <property type="molecule type" value="Genomic_DNA"/>
</dbReference>
<dbReference type="PROSITE" id="PS51257">
    <property type="entry name" value="PROKAR_LIPOPROTEIN"/>
    <property type="match status" value="1"/>
</dbReference>
<reference evidence="2 3" key="1">
    <citation type="submission" date="2019-03" db="EMBL/GenBank/DDBJ databases">
        <title>Rhodobacteraceae bacterium SM1902, a new member of the family Rhodobacteraceae isolated from Yantai.</title>
        <authorList>
            <person name="Sun Y."/>
        </authorList>
    </citation>
    <scope>NUCLEOTIDE SEQUENCE [LARGE SCALE GENOMIC DNA]</scope>
    <source>
        <strain evidence="2 3">SM1902</strain>
    </source>
</reference>